<keyword evidence="2" id="KW-1185">Reference proteome</keyword>
<name>A0A0N4W1Y3_HAEPC</name>
<dbReference type="AlphaFoldDB" id="A0A0N4W1Y3"/>
<reference evidence="1 2" key="2">
    <citation type="submission" date="2018-11" db="EMBL/GenBank/DDBJ databases">
        <authorList>
            <consortium name="Pathogen Informatics"/>
        </authorList>
    </citation>
    <scope>NUCLEOTIDE SEQUENCE [LARGE SCALE GENOMIC DNA]</scope>
    <source>
        <strain evidence="1 2">MHpl1</strain>
    </source>
</reference>
<dbReference type="Proteomes" id="UP000268014">
    <property type="component" value="Unassembled WGS sequence"/>
</dbReference>
<reference evidence="3" key="1">
    <citation type="submission" date="2017-02" db="UniProtKB">
        <authorList>
            <consortium name="WormBaseParasite"/>
        </authorList>
    </citation>
    <scope>IDENTIFICATION</scope>
</reference>
<protein>
    <submittedName>
        <fullName evidence="1 3">Uncharacterized protein</fullName>
    </submittedName>
</protein>
<organism evidence="3">
    <name type="scientific">Haemonchus placei</name>
    <name type="common">Barber's pole worm</name>
    <dbReference type="NCBI Taxonomy" id="6290"/>
    <lineage>
        <taxon>Eukaryota</taxon>
        <taxon>Metazoa</taxon>
        <taxon>Ecdysozoa</taxon>
        <taxon>Nematoda</taxon>
        <taxon>Chromadorea</taxon>
        <taxon>Rhabditida</taxon>
        <taxon>Rhabditina</taxon>
        <taxon>Rhabditomorpha</taxon>
        <taxon>Strongyloidea</taxon>
        <taxon>Trichostrongylidae</taxon>
        <taxon>Haemonchus</taxon>
    </lineage>
</organism>
<proteinExistence type="predicted"/>
<sequence>MLLVVPFRSSFVDVPIFHDAPDRYLPTYVMGVDSLFALFHDSPTMTVPSSPDVEVENVCVVESTAFIDHWVIAI</sequence>
<dbReference type="EMBL" id="UZAF01016139">
    <property type="protein sequence ID" value="VDO21457.1"/>
    <property type="molecule type" value="Genomic_DNA"/>
</dbReference>
<evidence type="ECO:0000313" key="1">
    <source>
        <dbReference type="EMBL" id="VDO21457.1"/>
    </source>
</evidence>
<dbReference type="WBParaSite" id="HPLM_0000368801-mRNA-1">
    <property type="protein sequence ID" value="HPLM_0000368801-mRNA-1"/>
    <property type="gene ID" value="HPLM_0000368801"/>
</dbReference>
<accession>A0A0N4W1Y3</accession>
<evidence type="ECO:0000313" key="2">
    <source>
        <dbReference type="Proteomes" id="UP000268014"/>
    </source>
</evidence>
<gene>
    <name evidence="1" type="ORF">HPLM_LOCUS3680</name>
</gene>
<evidence type="ECO:0000313" key="3">
    <source>
        <dbReference type="WBParaSite" id="HPLM_0000368801-mRNA-1"/>
    </source>
</evidence>